<feature type="compositionally biased region" description="Basic and acidic residues" evidence="5">
    <location>
        <begin position="435"/>
        <end position="461"/>
    </location>
</feature>
<organism evidence="9 10">
    <name type="scientific">Zemynaea arenosa</name>
    <dbReference type="NCBI Taxonomy" id="2561931"/>
    <lineage>
        <taxon>Bacteria</taxon>
        <taxon>Pseudomonadati</taxon>
        <taxon>Pseudomonadota</taxon>
        <taxon>Betaproteobacteria</taxon>
        <taxon>Burkholderiales</taxon>
        <taxon>Oxalobacteraceae</taxon>
        <taxon>Telluria group</taxon>
        <taxon>Zemynaea</taxon>
    </lineage>
</organism>
<dbReference type="OrthoDB" id="9757546at2"/>
<protein>
    <submittedName>
        <fullName evidence="9">Copper resistance system multicopper oxidase</fullName>
    </submittedName>
</protein>
<dbReference type="InterPro" id="IPR006311">
    <property type="entry name" value="TAT_signal"/>
</dbReference>
<keyword evidence="4" id="KW-0186">Copper</keyword>
<dbReference type="PANTHER" id="PTHR11709:SF394">
    <property type="entry name" value="FI03373P-RELATED"/>
    <property type="match status" value="1"/>
</dbReference>
<dbReference type="RefSeq" id="WP_135208942.1">
    <property type="nucleotide sequence ID" value="NZ_SPVF01000252.1"/>
</dbReference>
<dbReference type="InterPro" id="IPR001117">
    <property type="entry name" value="Cu-oxidase_2nd"/>
</dbReference>
<feature type="region of interest" description="Disordered" evidence="5">
    <location>
        <begin position="393"/>
        <end position="510"/>
    </location>
</feature>
<dbReference type="PANTHER" id="PTHR11709">
    <property type="entry name" value="MULTI-COPPER OXIDASE"/>
    <property type="match status" value="1"/>
</dbReference>
<evidence type="ECO:0000259" key="8">
    <source>
        <dbReference type="Pfam" id="PF07732"/>
    </source>
</evidence>
<dbReference type="Gene3D" id="2.160.10.20">
    <property type="entry name" value="Insect antifreeze protein"/>
    <property type="match status" value="1"/>
</dbReference>
<evidence type="ECO:0000256" key="2">
    <source>
        <dbReference type="ARBA" id="ARBA00022723"/>
    </source>
</evidence>
<dbReference type="InterPro" id="IPR033138">
    <property type="entry name" value="Cu_oxidase_CS"/>
</dbReference>
<dbReference type="Pfam" id="PF07731">
    <property type="entry name" value="Cu-oxidase_2"/>
    <property type="match status" value="1"/>
</dbReference>
<dbReference type="Proteomes" id="UP000298438">
    <property type="component" value="Unassembled WGS sequence"/>
</dbReference>
<dbReference type="GO" id="GO:0042597">
    <property type="term" value="C:periplasmic space"/>
    <property type="evidence" value="ECO:0007669"/>
    <property type="project" value="UniProtKB-SubCell"/>
</dbReference>
<comment type="caution">
    <text evidence="9">The sequence shown here is derived from an EMBL/GenBank/DDBJ whole genome shotgun (WGS) entry which is preliminary data.</text>
</comment>
<evidence type="ECO:0000256" key="4">
    <source>
        <dbReference type="ARBA" id="ARBA00023008"/>
    </source>
</evidence>
<dbReference type="PROSITE" id="PS00079">
    <property type="entry name" value="MULTICOPPER_OXIDASE1"/>
    <property type="match status" value="2"/>
</dbReference>
<dbReference type="InterPro" id="IPR045087">
    <property type="entry name" value="Cu-oxidase_fam"/>
</dbReference>
<dbReference type="GO" id="GO:0016491">
    <property type="term" value="F:oxidoreductase activity"/>
    <property type="evidence" value="ECO:0007669"/>
    <property type="project" value="UniProtKB-KW"/>
</dbReference>
<dbReference type="InterPro" id="IPR008972">
    <property type="entry name" value="Cupredoxin"/>
</dbReference>
<dbReference type="CDD" id="cd13896">
    <property type="entry name" value="CuRO_3_CopA"/>
    <property type="match status" value="1"/>
</dbReference>
<feature type="domain" description="Plastocyanin-like" evidence="7">
    <location>
        <begin position="590"/>
        <end position="706"/>
    </location>
</feature>
<evidence type="ECO:0000256" key="5">
    <source>
        <dbReference type="SAM" id="MobiDB-lite"/>
    </source>
</evidence>
<sequence length="707" mass="78066">MLTSRLAPGLPSQLRRRVLKGLAAFGTIASGGLPARALAQLTGDSDVLSGKAFHLTIGATGVNVTGAQRVATAVNGRVPAPTLMWTEGDLVTLHVTNLLDTPSSIHWHGVLVPADMDGVPGLSFPGIAPGQTFTYRFPVKQSGTYWYHSHSRFQEQTGLYGAIVIAPKSGERIPADRDYVVMLSDWTDGVPERIFADLKKMSDFFNANQPTLGDLVRDVRSMGWAAALDKRKMWNRMRMMPTDFSDVTASRNVTASLHYLINGQIAARNWTGLFRPGERVRLRFINGSATTIFDVRIPGLKLNVVAADGQDVEPVTVDEFRISVAETYDVIVEPDDQAYTVFAQSIDRTGFVRGTLAPRAGMQAPVPAVDPPQWLEMVDMMGAMAMGGNGHGAMHRTGPGPAGADSGEHSPMDHSQMDHSRMDQSRMNPNPMDHSQMDHSQVDHSQMDHSQMDHSQMDHSQMDQSQMKPSQMDHSQMQMSHGQMGHTAMDPNKTNHNQKPPSQTAAPGTMPGMAMGASAGAAPPQLRWERGAPVGSARHARTEYTPNVDMHVDMPRTNLDDPGINLRGNGRRVLTYADLRTVGGSIDRRAPSRDIELHLTGNMERFVWSFDGQKFSESKPVHFRHGERLRIVLVNDTMMNHPIHLHGMWGELESPEGDFLVRKHTFNVQPAQRIAYRVTADALGHWAYHCHLLYHMEAGMFREVIVS</sequence>
<feature type="compositionally biased region" description="Basic and acidic residues" evidence="5">
    <location>
        <begin position="406"/>
        <end position="424"/>
    </location>
</feature>
<evidence type="ECO:0000256" key="1">
    <source>
        <dbReference type="ARBA" id="ARBA00004418"/>
    </source>
</evidence>
<feature type="domain" description="Plastocyanin-like" evidence="6">
    <location>
        <begin position="253"/>
        <end position="344"/>
    </location>
</feature>
<dbReference type="Gene3D" id="2.60.40.420">
    <property type="entry name" value="Cupredoxins - blue copper proteins"/>
    <property type="match status" value="3"/>
</dbReference>
<accession>A0A4Y9S091</accession>
<gene>
    <name evidence="9" type="ORF">E4L96_19830</name>
</gene>
<dbReference type="InterPro" id="IPR034279">
    <property type="entry name" value="CuRO_3_CopA"/>
</dbReference>
<dbReference type="InterPro" id="IPR002355">
    <property type="entry name" value="Cu_oxidase_Cu_BS"/>
</dbReference>
<comment type="subcellular location">
    <subcellularLocation>
        <location evidence="1">Periplasm</location>
    </subcellularLocation>
</comment>
<reference evidence="9 10" key="1">
    <citation type="submission" date="2019-03" db="EMBL/GenBank/DDBJ databases">
        <title>Draft Genome Sequence of Massilia arenosa sp. nov., a Novel Massilia Species Isolated from a Sandy-loam Maize Soil.</title>
        <authorList>
            <person name="Raths R."/>
            <person name="Peta V."/>
            <person name="Bucking H."/>
        </authorList>
    </citation>
    <scope>NUCLEOTIDE SEQUENCE [LARGE SCALE GENOMIC DNA]</scope>
    <source>
        <strain evidence="9 10">MC02</strain>
    </source>
</reference>
<dbReference type="InterPro" id="IPR011706">
    <property type="entry name" value="Cu-oxidase_C"/>
</dbReference>
<dbReference type="NCBIfam" id="TIGR01480">
    <property type="entry name" value="copper_res_A"/>
    <property type="match status" value="1"/>
</dbReference>
<evidence type="ECO:0000256" key="3">
    <source>
        <dbReference type="ARBA" id="ARBA00023002"/>
    </source>
</evidence>
<dbReference type="CDD" id="cd13874">
    <property type="entry name" value="CuRO_2_CopA"/>
    <property type="match status" value="1"/>
</dbReference>
<keyword evidence="10" id="KW-1185">Reference proteome</keyword>
<evidence type="ECO:0000313" key="10">
    <source>
        <dbReference type="Proteomes" id="UP000298438"/>
    </source>
</evidence>
<dbReference type="Pfam" id="PF07732">
    <property type="entry name" value="Cu-oxidase_3"/>
    <property type="match status" value="1"/>
</dbReference>
<keyword evidence="3" id="KW-0560">Oxidoreductase</keyword>
<proteinExistence type="predicted"/>
<dbReference type="SUPFAM" id="SSF49503">
    <property type="entry name" value="Cupredoxins"/>
    <property type="match status" value="3"/>
</dbReference>
<dbReference type="EMBL" id="SPVF01000252">
    <property type="protein sequence ID" value="TFW13349.1"/>
    <property type="molecule type" value="Genomic_DNA"/>
</dbReference>
<dbReference type="AlphaFoldDB" id="A0A4Y9S091"/>
<evidence type="ECO:0000259" key="7">
    <source>
        <dbReference type="Pfam" id="PF07731"/>
    </source>
</evidence>
<dbReference type="InterPro" id="IPR006376">
    <property type="entry name" value="Cu-R_CopA"/>
</dbReference>
<dbReference type="PROSITE" id="PS51318">
    <property type="entry name" value="TAT"/>
    <property type="match status" value="1"/>
</dbReference>
<dbReference type="InterPro" id="IPR011707">
    <property type="entry name" value="Cu-oxidase-like_N"/>
</dbReference>
<dbReference type="Pfam" id="PF00394">
    <property type="entry name" value="Cu-oxidase"/>
    <property type="match status" value="1"/>
</dbReference>
<feature type="domain" description="Plastocyanin-like" evidence="8">
    <location>
        <begin position="62"/>
        <end position="169"/>
    </location>
</feature>
<evidence type="ECO:0000259" key="6">
    <source>
        <dbReference type="Pfam" id="PF00394"/>
    </source>
</evidence>
<dbReference type="PROSITE" id="PS00080">
    <property type="entry name" value="MULTICOPPER_OXIDASE2"/>
    <property type="match status" value="1"/>
</dbReference>
<evidence type="ECO:0000313" key="9">
    <source>
        <dbReference type="EMBL" id="TFW13349.1"/>
    </source>
</evidence>
<dbReference type="InterPro" id="IPR034282">
    <property type="entry name" value="CuRO_2_CopA"/>
</dbReference>
<feature type="compositionally biased region" description="Polar residues" evidence="5">
    <location>
        <begin position="468"/>
        <end position="481"/>
    </location>
</feature>
<name>A0A4Y9S091_9BURK</name>
<feature type="compositionally biased region" description="Polar residues" evidence="5">
    <location>
        <begin position="492"/>
        <end position="504"/>
    </location>
</feature>
<dbReference type="GO" id="GO:0005507">
    <property type="term" value="F:copper ion binding"/>
    <property type="evidence" value="ECO:0007669"/>
    <property type="project" value="InterPro"/>
</dbReference>
<keyword evidence="2" id="KW-0479">Metal-binding</keyword>